<sequence length="238" mass="27390">MNITNKKYEARSKEEQQFLDNYNPGEYAPIAVTVDAVVFGVIKNASDNYRKLDSQSLKILLIKRDEYPYKNWYTLPGGFVSPEETLEDTLERTLESKTGLKEIYSEQLYTFGGINRDPRMRIISCAYISLIDAGKARINGAEWFDIEEAKKITLAFDHNLIIEEAIKRIRGKINYTDIVFNMMPTEFTISQLQEVYEIILGEKLLAPAFRRTIADKIVDTGKMTSNAGHRPSRIFIRK</sequence>
<dbReference type="EMBL" id="RJVG01000001">
    <property type="protein sequence ID" value="ROR31656.1"/>
    <property type="molecule type" value="Genomic_DNA"/>
</dbReference>
<evidence type="ECO:0000259" key="1">
    <source>
        <dbReference type="PROSITE" id="PS51462"/>
    </source>
</evidence>
<name>A0A3N1XYG8_9FIRM</name>
<dbReference type="Proteomes" id="UP000273083">
    <property type="component" value="Unassembled WGS sequence"/>
</dbReference>
<proteinExistence type="predicted"/>
<organism evidence="2 3">
    <name type="scientific">Mobilisporobacter senegalensis</name>
    <dbReference type="NCBI Taxonomy" id="1329262"/>
    <lineage>
        <taxon>Bacteria</taxon>
        <taxon>Bacillati</taxon>
        <taxon>Bacillota</taxon>
        <taxon>Clostridia</taxon>
        <taxon>Lachnospirales</taxon>
        <taxon>Lachnospiraceae</taxon>
        <taxon>Mobilisporobacter</taxon>
    </lineage>
</organism>
<protein>
    <submittedName>
        <fullName evidence="2">8-oxo-dGTP diphosphatase</fullName>
    </submittedName>
</protein>
<comment type="caution">
    <text evidence="2">The sequence shown here is derived from an EMBL/GenBank/DDBJ whole genome shotgun (WGS) entry which is preliminary data.</text>
</comment>
<dbReference type="InterPro" id="IPR036390">
    <property type="entry name" value="WH_DNA-bd_sf"/>
</dbReference>
<dbReference type="Gene3D" id="3.90.79.10">
    <property type="entry name" value="Nucleoside Triphosphate Pyrophosphohydrolase"/>
    <property type="match status" value="1"/>
</dbReference>
<dbReference type="AlphaFoldDB" id="A0A3N1XYG8"/>
<dbReference type="InterPro" id="IPR015797">
    <property type="entry name" value="NUDIX_hydrolase-like_dom_sf"/>
</dbReference>
<dbReference type="PANTHER" id="PTHR43736">
    <property type="entry name" value="ADP-RIBOSE PYROPHOSPHATASE"/>
    <property type="match status" value="1"/>
</dbReference>
<dbReference type="PROSITE" id="PS51462">
    <property type="entry name" value="NUDIX"/>
    <property type="match status" value="1"/>
</dbReference>
<dbReference type="Gene3D" id="1.10.10.10">
    <property type="entry name" value="Winged helix-like DNA-binding domain superfamily/Winged helix DNA-binding domain"/>
    <property type="match status" value="1"/>
</dbReference>
<dbReference type="InterPro" id="IPR054105">
    <property type="entry name" value="WHD_NrtR"/>
</dbReference>
<dbReference type="OrthoDB" id="9786141at2"/>
<dbReference type="PANTHER" id="PTHR43736:SF4">
    <property type="entry name" value="SLR1690 PROTEIN"/>
    <property type="match status" value="1"/>
</dbReference>
<feature type="domain" description="Nudix hydrolase" evidence="1">
    <location>
        <begin position="32"/>
        <end position="166"/>
    </location>
</feature>
<dbReference type="SUPFAM" id="SSF46785">
    <property type="entry name" value="Winged helix' DNA-binding domain"/>
    <property type="match status" value="1"/>
</dbReference>
<dbReference type="InterPro" id="IPR036388">
    <property type="entry name" value="WH-like_DNA-bd_sf"/>
</dbReference>
<evidence type="ECO:0000313" key="2">
    <source>
        <dbReference type="EMBL" id="ROR31656.1"/>
    </source>
</evidence>
<dbReference type="CDD" id="cd18873">
    <property type="entry name" value="NUDIX_NadM_like"/>
    <property type="match status" value="1"/>
</dbReference>
<dbReference type="SUPFAM" id="SSF55811">
    <property type="entry name" value="Nudix"/>
    <property type="match status" value="1"/>
</dbReference>
<gene>
    <name evidence="2" type="ORF">EDD66_101274</name>
</gene>
<dbReference type="RefSeq" id="WP_123608052.1">
    <property type="nucleotide sequence ID" value="NZ_RJVG01000001.1"/>
</dbReference>
<dbReference type="Pfam" id="PF21906">
    <property type="entry name" value="WHD_NrtR"/>
    <property type="match status" value="1"/>
</dbReference>
<dbReference type="Pfam" id="PF00293">
    <property type="entry name" value="NUDIX"/>
    <property type="match status" value="1"/>
</dbReference>
<evidence type="ECO:0000313" key="3">
    <source>
        <dbReference type="Proteomes" id="UP000273083"/>
    </source>
</evidence>
<accession>A0A3N1XYG8</accession>
<reference evidence="2 3" key="1">
    <citation type="submission" date="2018-11" db="EMBL/GenBank/DDBJ databases">
        <title>Genomic Encyclopedia of Type Strains, Phase IV (KMG-IV): sequencing the most valuable type-strain genomes for metagenomic binning, comparative biology and taxonomic classification.</title>
        <authorList>
            <person name="Goeker M."/>
        </authorList>
    </citation>
    <scope>NUCLEOTIDE SEQUENCE [LARGE SCALE GENOMIC DNA]</scope>
    <source>
        <strain evidence="2 3">DSM 26537</strain>
    </source>
</reference>
<keyword evidence="3" id="KW-1185">Reference proteome</keyword>
<dbReference type="InterPro" id="IPR000086">
    <property type="entry name" value="NUDIX_hydrolase_dom"/>
</dbReference>